<comment type="pathway">
    <text evidence="3">Cofactor metabolism; pyridoxal 5'-phosphate salvage; pyridoxal 5'-phosphate from pyridoxine 5'-phosphate: step 1/1.</text>
</comment>
<proteinExistence type="inferred from homology"/>
<dbReference type="InterPro" id="IPR012349">
    <property type="entry name" value="Split_barrel_FMN-bd"/>
</dbReference>
<evidence type="ECO:0000259" key="9">
    <source>
        <dbReference type="Pfam" id="PF10590"/>
    </source>
</evidence>
<evidence type="ECO:0000256" key="3">
    <source>
        <dbReference type="ARBA" id="ARBA00005037"/>
    </source>
</evidence>
<dbReference type="GO" id="GO:0008615">
    <property type="term" value="P:pyridoxine biosynthetic process"/>
    <property type="evidence" value="ECO:0007669"/>
    <property type="project" value="InterPro"/>
</dbReference>
<accession>A0AAD6IVU2</accession>
<dbReference type="Pfam" id="PF01243">
    <property type="entry name" value="PNPOx_N"/>
    <property type="match status" value="1"/>
</dbReference>
<dbReference type="EC" id="1.4.3.5" evidence="4"/>
<protein>
    <recommendedName>
        <fullName evidence="4">pyridoxal 5'-phosphate synthase</fullName>
        <ecNumber evidence="4">1.4.3.5</ecNumber>
    </recommendedName>
</protein>
<evidence type="ECO:0000256" key="7">
    <source>
        <dbReference type="ARBA" id="ARBA00023002"/>
    </source>
</evidence>
<evidence type="ECO:0000256" key="1">
    <source>
        <dbReference type="ARBA" id="ARBA00001917"/>
    </source>
</evidence>
<dbReference type="InterPro" id="IPR019740">
    <property type="entry name" value="Pyridox_Oxase_CS"/>
</dbReference>
<dbReference type="InterPro" id="IPR011576">
    <property type="entry name" value="Pyridox_Oxase_N"/>
</dbReference>
<dbReference type="Pfam" id="PF10590">
    <property type="entry name" value="PNP_phzG_C"/>
    <property type="match status" value="1"/>
</dbReference>
<dbReference type="InterPro" id="IPR000659">
    <property type="entry name" value="Pyridox_Oxase"/>
</dbReference>
<evidence type="ECO:0000256" key="6">
    <source>
        <dbReference type="ARBA" id="ARBA00022643"/>
    </source>
</evidence>
<comment type="caution">
    <text evidence="10">The sequence shown here is derived from an EMBL/GenBank/DDBJ whole genome shotgun (WGS) entry which is preliminary data.</text>
</comment>
<dbReference type="GO" id="GO:0004733">
    <property type="term" value="F:pyridoxamine phosphate oxidase activity"/>
    <property type="evidence" value="ECO:0007669"/>
    <property type="project" value="UniProtKB-EC"/>
</dbReference>
<keyword evidence="7" id="KW-0560">Oxidoreductase</keyword>
<feature type="domain" description="Pyridoxamine 5'-phosphate oxidase N-terminal" evidence="8">
    <location>
        <begin position="138"/>
        <end position="259"/>
    </location>
</feature>
<evidence type="ECO:0000259" key="8">
    <source>
        <dbReference type="Pfam" id="PF01243"/>
    </source>
</evidence>
<dbReference type="HAMAP" id="MF_01629">
    <property type="entry name" value="PdxH"/>
    <property type="match status" value="1"/>
</dbReference>
<dbReference type="NCBIfam" id="NF004231">
    <property type="entry name" value="PRK05679.1"/>
    <property type="match status" value="1"/>
</dbReference>
<dbReference type="SUPFAM" id="SSF50475">
    <property type="entry name" value="FMN-binding split barrel"/>
    <property type="match status" value="1"/>
</dbReference>
<evidence type="ECO:0000256" key="2">
    <source>
        <dbReference type="ARBA" id="ARBA00004738"/>
    </source>
</evidence>
<evidence type="ECO:0000256" key="5">
    <source>
        <dbReference type="ARBA" id="ARBA00022630"/>
    </source>
</evidence>
<dbReference type="PANTHER" id="PTHR10851">
    <property type="entry name" value="PYRIDOXINE-5-PHOSPHATE OXIDASE"/>
    <property type="match status" value="1"/>
</dbReference>
<evidence type="ECO:0000313" key="10">
    <source>
        <dbReference type="EMBL" id="KAJ6259292.1"/>
    </source>
</evidence>
<keyword evidence="5" id="KW-0285">Flavoprotein</keyword>
<dbReference type="PANTHER" id="PTHR10851:SF0">
    <property type="entry name" value="PYRIDOXINE-5'-PHOSPHATE OXIDASE"/>
    <property type="match status" value="1"/>
</dbReference>
<dbReference type="Gene3D" id="2.30.110.10">
    <property type="entry name" value="Electron Transport, Fmn-binding Protein, Chain A"/>
    <property type="match status" value="1"/>
</dbReference>
<sequence length="315" mass="36847">MPMPVGHIFRPHHPPEQPRRWSLDLGMFNNLGLRHGFANARWMWPQHMRGHYHKYKIHHKISRFRGIAKISKIMSLNASREAKTNTEASSKHPGGKMIFAPTNKDAQYLIGELSRENLDENPLVQFHQWFEQASKTEGLTMPEATTLATSHMPSGRVSARMVYLKELDSKGFVIYSNWETSRKAEDIKSNNNASLCFFWKENERQVRVEGYTERLTPKESQEYYNTRIRGSRIGAWASRQSSKLKNRAELEDRVHEFEKQFEGQEDIPVPPHWGGMRIVPTLIEFWQGRDNRLHDRFLYTRKSGSDTWTIDRVAP</sequence>
<dbReference type="NCBIfam" id="TIGR00558">
    <property type="entry name" value="pdxH"/>
    <property type="match status" value="1"/>
</dbReference>
<comment type="pathway">
    <text evidence="2">Cofactor metabolism; pyridoxal 5'-phosphate salvage; pyridoxal 5'-phosphate from pyridoxamine 5'-phosphate: step 1/1.</text>
</comment>
<dbReference type="EMBL" id="JAQGDS010000007">
    <property type="protein sequence ID" value="KAJ6259292.1"/>
    <property type="molecule type" value="Genomic_DNA"/>
</dbReference>
<keyword evidence="6" id="KW-0288">FMN</keyword>
<dbReference type="GO" id="GO:0010181">
    <property type="term" value="F:FMN binding"/>
    <property type="evidence" value="ECO:0007669"/>
    <property type="project" value="InterPro"/>
</dbReference>
<feature type="domain" description="Pyridoxine 5'-phosphate oxidase dimerisation C-terminal" evidence="9">
    <location>
        <begin position="273"/>
        <end position="315"/>
    </location>
</feature>
<organism evidence="10 11">
    <name type="scientific">Drechslerella dactyloides</name>
    <name type="common">Nematode-trapping fungus</name>
    <name type="synonym">Arthrobotrys dactyloides</name>
    <dbReference type="NCBI Taxonomy" id="74499"/>
    <lineage>
        <taxon>Eukaryota</taxon>
        <taxon>Fungi</taxon>
        <taxon>Dikarya</taxon>
        <taxon>Ascomycota</taxon>
        <taxon>Pezizomycotina</taxon>
        <taxon>Orbiliomycetes</taxon>
        <taxon>Orbiliales</taxon>
        <taxon>Orbiliaceae</taxon>
        <taxon>Drechslerella</taxon>
    </lineage>
</organism>
<dbReference type="Proteomes" id="UP001221413">
    <property type="component" value="Unassembled WGS sequence"/>
</dbReference>
<evidence type="ECO:0000313" key="11">
    <source>
        <dbReference type="Proteomes" id="UP001221413"/>
    </source>
</evidence>
<dbReference type="AlphaFoldDB" id="A0AAD6IVU2"/>
<dbReference type="InterPro" id="IPR019576">
    <property type="entry name" value="Pyridoxamine_oxidase_dimer_C"/>
</dbReference>
<keyword evidence="11" id="KW-1185">Reference proteome</keyword>
<dbReference type="PROSITE" id="PS01064">
    <property type="entry name" value="PYRIDOX_OXIDASE"/>
    <property type="match status" value="1"/>
</dbReference>
<name>A0AAD6IVU2_DREDA</name>
<reference evidence="10" key="1">
    <citation type="submission" date="2023-01" db="EMBL/GenBank/DDBJ databases">
        <title>The chitinases involved in constricting ring structure development in the nematode-trapping fungus Drechslerella dactyloides.</title>
        <authorList>
            <person name="Wang R."/>
            <person name="Zhang L."/>
            <person name="Tang P."/>
            <person name="Li S."/>
            <person name="Liang L."/>
        </authorList>
    </citation>
    <scope>NUCLEOTIDE SEQUENCE</scope>
    <source>
        <strain evidence="10">YMF1.00031</strain>
    </source>
</reference>
<gene>
    <name evidence="10" type="ORF">Dda_6191</name>
</gene>
<comment type="cofactor">
    <cofactor evidence="1">
        <name>FMN</name>
        <dbReference type="ChEBI" id="CHEBI:58210"/>
    </cofactor>
</comment>
<evidence type="ECO:0000256" key="4">
    <source>
        <dbReference type="ARBA" id="ARBA00012801"/>
    </source>
</evidence>